<name>A0ABP2A9C5_9HYPH</name>
<gene>
    <name evidence="1" type="ORF">Ga0061061_1302</name>
</gene>
<accession>A0ABP2A9C5</accession>
<reference evidence="1 2" key="1">
    <citation type="submission" date="2015-08" db="EMBL/GenBank/DDBJ databases">
        <authorList>
            <person name="Varghese N."/>
        </authorList>
    </citation>
    <scope>NUCLEOTIDE SEQUENCE [LARGE SCALE GENOMIC DNA]</scope>
    <source>
        <strain evidence="1 2">DSM 18167</strain>
    </source>
</reference>
<dbReference type="RefSeq" id="WP_055461154.1">
    <property type="nucleotide sequence ID" value="NZ_CYHC01000030.1"/>
</dbReference>
<dbReference type="InterPro" id="IPR010877">
    <property type="entry name" value="Phage_Mu_Gp46"/>
</dbReference>
<evidence type="ECO:0000313" key="1">
    <source>
        <dbReference type="EMBL" id="CUA91252.1"/>
    </source>
</evidence>
<evidence type="ECO:0000313" key="2">
    <source>
        <dbReference type="Proteomes" id="UP000182178"/>
    </source>
</evidence>
<dbReference type="Pfam" id="PF07409">
    <property type="entry name" value="GP46"/>
    <property type="match status" value="1"/>
</dbReference>
<proteinExistence type="predicted"/>
<comment type="caution">
    <text evidence="1">The sequence shown here is derived from an EMBL/GenBank/DDBJ whole genome shotgun (WGS) entry which is preliminary data.</text>
</comment>
<keyword evidence="2" id="KW-1185">Reference proteome</keyword>
<sequence>MDIRIRIGEGDDDIPPLQWDTVWNPERGEADWALADPDEARNAGGLRAKSAIATAVLLALFTDRRCPENHPLRYLADSDPRGWWGDGIDVREGDGETELGSLLWLLERAPLMAGDTERWAVSLAQEALAPLVAQGACARIDVSAQADEIKNRIELFVALYARDGQRIYDRRFEVLWRQIGA</sequence>
<dbReference type="EMBL" id="CYHC01000030">
    <property type="protein sequence ID" value="CUA91252.1"/>
    <property type="molecule type" value="Genomic_DNA"/>
</dbReference>
<organism evidence="1 2">
    <name type="scientific">Chelatococcus sambhunathii</name>
    <dbReference type="NCBI Taxonomy" id="363953"/>
    <lineage>
        <taxon>Bacteria</taxon>
        <taxon>Pseudomonadati</taxon>
        <taxon>Pseudomonadota</taxon>
        <taxon>Alphaproteobacteria</taxon>
        <taxon>Hyphomicrobiales</taxon>
        <taxon>Chelatococcaceae</taxon>
        <taxon>Chelatococcus</taxon>
    </lineage>
</organism>
<protein>
    <submittedName>
        <fullName evidence="1">Mu-like prophage protein gp46</fullName>
    </submittedName>
</protein>
<dbReference type="Proteomes" id="UP000182178">
    <property type="component" value="Unassembled WGS sequence"/>
</dbReference>